<dbReference type="InterPro" id="IPR052192">
    <property type="entry name" value="Insect_Ionotropic_Sensory_Rcpt"/>
</dbReference>
<gene>
    <name evidence="16" type="primary">Glrk-L54</name>
    <name evidence="16" type="ORF">Hamer_G019872</name>
</gene>
<keyword evidence="6 14" id="KW-1133">Transmembrane helix</keyword>
<feature type="transmembrane region" description="Helical" evidence="14">
    <location>
        <begin position="281"/>
        <end position="302"/>
    </location>
</feature>
<dbReference type="AlphaFoldDB" id="A0A8J5JYB1"/>
<keyword evidence="8 14" id="KW-0472">Membrane</keyword>
<keyword evidence="5 14" id="KW-0812">Transmembrane</keyword>
<evidence type="ECO:0000256" key="8">
    <source>
        <dbReference type="ARBA" id="ARBA00023136"/>
    </source>
</evidence>
<keyword evidence="10" id="KW-0325">Glycoprotein</keyword>
<dbReference type="InterPro" id="IPR019594">
    <property type="entry name" value="Glu/Gly-bd"/>
</dbReference>
<dbReference type="GO" id="GO:0015276">
    <property type="term" value="F:ligand-gated monoatomic ion channel activity"/>
    <property type="evidence" value="ECO:0007669"/>
    <property type="project" value="InterPro"/>
</dbReference>
<dbReference type="Gene3D" id="1.10.287.70">
    <property type="match status" value="1"/>
</dbReference>
<evidence type="ECO:0000256" key="11">
    <source>
        <dbReference type="ARBA" id="ARBA00023286"/>
    </source>
</evidence>
<evidence type="ECO:0000256" key="3">
    <source>
        <dbReference type="ARBA" id="ARBA00022448"/>
    </source>
</evidence>
<dbReference type="Proteomes" id="UP000747542">
    <property type="component" value="Unassembled WGS sequence"/>
</dbReference>
<dbReference type="EMBL" id="JAHLQT010022770">
    <property type="protein sequence ID" value="KAG7166092.1"/>
    <property type="molecule type" value="Genomic_DNA"/>
</dbReference>
<dbReference type="Gene3D" id="3.40.190.10">
    <property type="entry name" value="Periplasmic binding protein-like II"/>
    <property type="match status" value="1"/>
</dbReference>
<feature type="non-terminal residue" evidence="16">
    <location>
        <position position="1"/>
    </location>
</feature>
<feature type="non-terminal residue" evidence="16">
    <location>
        <position position="521"/>
    </location>
</feature>
<keyword evidence="12" id="KW-0407">Ion channel</keyword>
<keyword evidence="4" id="KW-1003">Cell membrane</keyword>
<evidence type="ECO:0000256" key="10">
    <source>
        <dbReference type="ARBA" id="ARBA00023180"/>
    </source>
</evidence>
<comment type="similarity">
    <text evidence="2">Belongs to the glutamate-gated ion channel (TC 1.A.10.1) family.</text>
</comment>
<sequence length="521" mass="59596">LLERVDLYLWPYTRVLFLGGSEGVQEALRHHALRNTAHALYLALDDLQARDFLTLRVRGGMAGRRSVNEDVPAGDGDDQFRDFMGHTFKIVTLDWFPFMEFRRDSDAEATTVTPQDSIDVRMLTAISHALNFTYEMRVPWDNQWGTSTESGNWTGVVGTLQHHKADFSMVLSWMRGRYQVVDYTRIYASEPIVMIMSKPRPLPQYLALVRPFTGALWAAVFVSSVSAGLILWALQRGWSRASGRRGLPLDISVLYTWSILFEEPPPGIPTNTSGQMFVGWWWLYCTIITVVYRSSLIAHLSVPGTSPAIDSFQQLVQEDGWSWGYEPSYGAGWEWFKRNTNPTIQTIFQGMEVMEFPEQMERVLKGQHALITWKYKIKSLIAALYTDDFGYTPIYIAREEYFNYGGYGWSFRKGTPFRRAIDMQKQRLIESGFISHWMNELIGSAAKKAREEQTGDSQQVEEWKRDQQDKEEGGRVVLSMHHLQGVFYLLGLGFSGALLVLVGETITHICGRKKRTTQLTA</sequence>
<evidence type="ECO:0000256" key="4">
    <source>
        <dbReference type="ARBA" id="ARBA00022475"/>
    </source>
</evidence>
<evidence type="ECO:0000313" key="16">
    <source>
        <dbReference type="EMBL" id="KAG7166092.1"/>
    </source>
</evidence>
<evidence type="ECO:0000256" key="7">
    <source>
        <dbReference type="ARBA" id="ARBA00023065"/>
    </source>
</evidence>
<dbReference type="InterPro" id="IPR001320">
    <property type="entry name" value="Iontro_rcpt_C"/>
</dbReference>
<feature type="domain" description="Ionotropic glutamate receptor L-glutamate and glycine-binding" evidence="15">
    <location>
        <begin position="97"/>
        <end position="162"/>
    </location>
</feature>
<organism evidence="16 17">
    <name type="scientific">Homarus americanus</name>
    <name type="common">American lobster</name>
    <dbReference type="NCBI Taxonomy" id="6706"/>
    <lineage>
        <taxon>Eukaryota</taxon>
        <taxon>Metazoa</taxon>
        <taxon>Ecdysozoa</taxon>
        <taxon>Arthropoda</taxon>
        <taxon>Crustacea</taxon>
        <taxon>Multicrustacea</taxon>
        <taxon>Malacostraca</taxon>
        <taxon>Eumalacostraca</taxon>
        <taxon>Eucarida</taxon>
        <taxon>Decapoda</taxon>
        <taxon>Pleocyemata</taxon>
        <taxon>Astacidea</taxon>
        <taxon>Nephropoidea</taxon>
        <taxon>Nephropidae</taxon>
        <taxon>Homarus</taxon>
    </lineage>
</organism>
<comment type="caution">
    <text evidence="16">The sequence shown here is derived from an EMBL/GenBank/DDBJ whole genome shotgun (WGS) entry which is preliminary data.</text>
</comment>
<feature type="transmembrane region" description="Helical" evidence="14">
    <location>
        <begin position="485"/>
        <end position="503"/>
    </location>
</feature>
<keyword evidence="11" id="KW-1071">Ligand-gated ion channel</keyword>
<keyword evidence="17" id="KW-1185">Reference proteome</keyword>
<name>A0A8J5JYB1_HOMAM</name>
<reference evidence="16" key="1">
    <citation type="journal article" date="2021" name="Sci. Adv.">
        <title>The American lobster genome reveals insights on longevity, neural, and immune adaptations.</title>
        <authorList>
            <person name="Polinski J.M."/>
            <person name="Zimin A.V."/>
            <person name="Clark K.F."/>
            <person name="Kohn A.B."/>
            <person name="Sadowski N."/>
            <person name="Timp W."/>
            <person name="Ptitsyn A."/>
            <person name="Khanna P."/>
            <person name="Romanova D.Y."/>
            <person name="Williams P."/>
            <person name="Greenwood S.J."/>
            <person name="Moroz L.L."/>
            <person name="Walt D.R."/>
            <person name="Bodnar A.G."/>
        </authorList>
    </citation>
    <scope>NUCLEOTIDE SEQUENCE</scope>
    <source>
        <strain evidence="16">GMGI-L3</strain>
    </source>
</reference>
<dbReference type="Pfam" id="PF10613">
    <property type="entry name" value="Lig_chan-Glu_bd"/>
    <property type="match status" value="1"/>
</dbReference>
<dbReference type="PANTHER" id="PTHR42643:SF24">
    <property type="entry name" value="IONOTROPIC RECEPTOR 60A"/>
    <property type="match status" value="1"/>
</dbReference>
<protein>
    <submittedName>
        <fullName evidence="16">Glutamate receptor-like 54</fullName>
    </submittedName>
</protein>
<evidence type="ECO:0000256" key="1">
    <source>
        <dbReference type="ARBA" id="ARBA00004651"/>
    </source>
</evidence>
<proteinExistence type="inferred from homology"/>
<evidence type="ECO:0000313" key="17">
    <source>
        <dbReference type="Proteomes" id="UP000747542"/>
    </source>
</evidence>
<accession>A0A8J5JYB1</accession>
<keyword evidence="7" id="KW-0406">Ion transport</keyword>
<keyword evidence="9 16" id="KW-0675">Receptor</keyword>
<keyword evidence="3" id="KW-0813">Transport</keyword>
<dbReference type="GO" id="GO:0005886">
    <property type="term" value="C:plasma membrane"/>
    <property type="evidence" value="ECO:0007669"/>
    <property type="project" value="UniProtKB-SubCell"/>
</dbReference>
<dbReference type="SUPFAM" id="SSF53850">
    <property type="entry name" value="Periplasmic binding protein-like II"/>
    <property type="match status" value="1"/>
</dbReference>
<evidence type="ECO:0000256" key="2">
    <source>
        <dbReference type="ARBA" id="ARBA00008685"/>
    </source>
</evidence>
<evidence type="ECO:0000256" key="9">
    <source>
        <dbReference type="ARBA" id="ARBA00023170"/>
    </source>
</evidence>
<evidence type="ECO:0000256" key="12">
    <source>
        <dbReference type="ARBA" id="ARBA00023303"/>
    </source>
</evidence>
<dbReference type="SMART" id="SM00918">
    <property type="entry name" value="Lig_chan-Glu_bd"/>
    <property type="match status" value="1"/>
</dbReference>
<dbReference type="PANTHER" id="PTHR42643">
    <property type="entry name" value="IONOTROPIC RECEPTOR 20A-RELATED"/>
    <property type="match status" value="1"/>
</dbReference>
<dbReference type="Pfam" id="PF00060">
    <property type="entry name" value="Lig_chan"/>
    <property type="match status" value="1"/>
</dbReference>
<evidence type="ECO:0000256" key="14">
    <source>
        <dbReference type="SAM" id="Phobius"/>
    </source>
</evidence>
<comment type="subcellular location">
    <subcellularLocation>
        <location evidence="1">Cell membrane</location>
        <topology evidence="1">Multi-pass membrane protein</topology>
    </subcellularLocation>
</comment>
<evidence type="ECO:0000256" key="13">
    <source>
        <dbReference type="SAM" id="MobiDB-lite"/>
    </source>
</evidence>
<evidence type="ECO:0000256" key="6">
    <source>
        <dbReference type="ARBA" id="ARBA00022989"/>
    </source>
</evidence>
<feature type="region of interest" description="Disordered" evidence="13">
    <location>
        <begin position="448"/>
        <end position="468"/>
    </location>
</feature>
<evidence type="ECO:0000256" key="5">
    <source>
        <dbReference type="ARBA" id="ARBA00022692"/>
    </source>
</evidence>
<feature type="transmembrane region" description="Helical" evidence="14">
    <location>
        <begin position="214"/>
        <end position="234"/>
    </location>
</feature>
<dbReference type="GO" id="GO:0050906">
    <property type="term" value="P:detection of stimulus involved in sensory perception"/>
    <property type="evidence" value="ECO:0007669"/>
    <property type="project" value="UniProtKB-ARBA"/>
</dbReference>
<evidence type="ECO:0000259" key="15">
    <source>
        <dbReference type="SMART" id="SM00918"/>
    </source>
</evidence>